<evidence type="ECO:0000313" key="2">
    <source>
        <dbReference type="Proteomes" id="UP001595766"/>
    </source>
</evidence>
<proteinExistence type="predicted"/>
<protein>
    <submittedName>
        <fullName evidence="1">Uncharacterized protein</fullName>
    </submittedName>
</protein>
<reference evidence="2" key="1">
    <citation type="journal article" date="2019" name="Int. J. Syst. Evol. Microbiol.">
        <title>The Global Catalogue of Microorganisms (GCM) 10K type strain sequencing project: providing services to taxonomists for standard genome sequencing and annotation.</title>
        <authorList>
            <consortium name="The Broad Institute Genomics Platform"/>
            <consortium name="The Broad Institute Genome Sequencing Center for Infectious Disease"/>
            <person name="Wu L."/>
            <person name="Ma J."/>
        </authorList>
    </citation>
    <scope>NUCLEOTIDE SEQUENCE [LARGE SCALE GENOMIC DNA]</scope>
    <source>
        <strain evidence="2">CECT 8551</strain>
    </source>
</reference>
<organism evidence="1 2">
    <name type="scientific">Belliella kenyensis</name>
    <dbReference type="NCBI Taxonomy" id="1472724"/>
    <lineage>
        <taxon>Bacteria</taxon>
        <taxon>Pseudomonadati</taxon>
        <taxon>Bacteroidota</taxon>
        <taxon>Cytophagia</taxon>
        <taxon>Cytophagales</taxon>
        <taxon>Cyclobacteriaceae</taxon>
        <taxon>Belliella</taxon>
    </lineage>
</organism>
<keyword evidence="2" id="KW-1185">Reference proteome</keyword>
<name>A0ABV8EMX8_9BACT</name>
<comment type="caution">
    <text evidence="1">The sequence shown here is derived from an EMBL/GenBank/DDBJ whole genome shotgun (WGS) entry which is preliminary data.</text>
</comment>
<evidence type="ECO:0000313" key="1">
    <source>
        <dbReference type="EMBL" id="MFC3977379.1"/>
    </source>
</evidence>
<accession>A0ABV8EMX8</accession>
<dbReference type="EMBL" id="JBHSAV010000056">
    <property type="protein sequence ID" value="MFC3977379.1"/>
    <property type="molecule type" value="Genomic_DNA"/>
</dbReference>
<gene>
    <name evidence="1" type="ORF">ACFOUP_13410</name>
</gene>
<sequence length="68" mass="7560">MKNLILKSIFAMTLSLGVTFVSIGSEDVEDRGCVTHEMCDATVVLCGDTFNELALQLIEWYEILECAE</sequence>
<dbReference type="Proteomes" id="UP001595766">
    <property type="component" value="Unassembled WGS sequence"/>
</dbReference>
<dbReference type="RefSeq" id="WP_241297419.1">
    <property type="nucleotide sequence ID" value="NZ_JAKZGR010000020.1"/>
</dbReference>